<evidence type="ECO:0000256" key="1">
    <source>
        <dbReference type="ARBA" id="ARBA00022801"/>
    </source>
</evidence>
<dbReference type="Gene3D" id="1.10.3020.10">
    <property type="entry name" value="alpha-amino acid ester hydrolase ( Helical cap domain)"/>
    <property type="match status" value="1"/>
</dbReference>
<proteinExistence type="predicted"/>
<dbReference type="EMBL" id="CP011371">
    <property type="protein sequence ID" value="AKJ29903.1"/>
    <property type="molecule type" value="Genomic_DNA"/>
</dbReference>
<dbReference type="Gene3D" id="2.60.120.260">
    <property type="entry name" value="Galactose-binding domain-like"/>
    <property type="match status" value="1"/>
</dbReference>
<name>A0A0G3BPJ0_9BURK</name>
<protein>
    <submittedName>
        <fullName evidence="3">Hydrolase, CocE/NonD family</fullName>
    </submittedName>
</protein>
<evidence type="ECO:0000313" key="3">
    <source>
        <dbReference type="EMBL" id="AKJ29903.1"/>
    </source>
</evidence>
<reference evidence="3 4" key="1">
    <citation type="submission" date="2015-05" db="EMBL/GenBank/DDBJ databases">
        <authorList>
            <person name="Tang B."/>
            <person name="Yu Y."/>
        </authorList>
    </citation>
    <scope>NUCLEOTIDE SEQUENCE [LARGE SCALE GENOMIC DNA]</scope>
    <source>
        <strain evidence="3 4">DSM 7029</strain>
    </source>
</reference>
<dbReference type="STRING" id="413882.AAW51_3212"/>
<evidence type="ECO:0000259" key="2">
    <source>
        <dbReference type="SMART" id="SM00939"/>
    </source>
</evidence>
<dbReference type="Pfam" id="PF08530">
    <property type="entry name" value="PepX_C"/>
    <property type="match status" value="1"/>
</dbReference>
<dbReference type="OrthoDB" id="9806163at2"/>
<dbReference type="Proteomes" id="UP000035352">
    <property type="component" value="Chromosome"/>
</dbReference>
<accession>A0A0G3BPJ0</accession>
<dbReference type="GO" id="GO:0008239">
    <property type="term" value="F:dipeptidyl-peptidase activity"/>
    <property type="evidence" value="ECO:0007669"/>
    <property type="project" value="InterPro"/>
</dbReference>
<dbReference type="PANTHER" id="PTHR43056">
    <property type="entry name" value="PEPTIDASE S9 PROLYL OLIGOPEPTIDASE"/>
    <property type="match status" value="1"/>
</dbReference>
<dbReference type="InterPro" id="IPR008979">
    <property type="entry name" value="Galactose-bd-like_sf"/>
</dbReference>
<keyword evidence="1 3" id="KW-0378">Hydrolase</keyword>
<dbReference type="InterPro" id="IPR005674">
    <property type="entry name" value="CocE/Ser_esterase"/>
</dbReference>
<dbReference type="RefSeq" id="WP_047195400.1">
    <property type="nucleotide sequence ID" value="NZ_CP011371.1"/>
</dbReference>
<dbReference type="Gene3D" id="3.40.50.1820">
    <property type="entry name" value="alpha/beta hydrolase"/>
    <property type="match status" value="1"/>
</dbReference>
<dbReference type="SUPFAM" id="SSF49785">
    <property type="entry name" value="Galactose-binding domain-like"/>
    <property type="match status" value="1"/>
</dbReference>
<dbReference type="SUPFAM" id="SSF53474">
    <property type="entry name" value="alpha/beta-Hydrolases"/>
    <property type="match status" value="1"/>
</dbReference>
<keyword evidence="4" id="KW-1185">Reference proteome</keyword>
<dbReference type="NCBIfam" id="TIGR00976">
    <property type="entry name" value="CocE_NonD"/>
    <property type="match status" value="1"/>
</dbReference>
<dbReference type="InterPro" id="IPR050585">
    <property type="entry name" value="Xaa-Pro_dipeptidyl-ppase/CocE"/>
</dbReference>
<dbReference type="InterPro" id="IPR000383">
    <property type="entry name" value="Xaa-Pro-like_dom"/>
</dbReference>
<feature type="domain" description="Xaa-Pro dipeptidyl-peptidase C-terminal" evidence="2">
    <location>
        <begin position="358"/>
        <end position="613"/>
    </location>
</feature>
<dbReference type="InterPro" id="IPR029058">
    <property type="entry name" value="AB_hydrolase_fold"/>
</dbReference>
<dbReference type="SMART" id="SM00939">
    <property type="entry name" value="PepX_C"/>
    <property type="match status" value="1"/>
</dbReference>
<dbReference type="PANTHER" id="PTHR43056:SF10">
    <property type="entry name" value="COCE_NOND FAMILY, PUTATIVE (AFU_ORTHOLOGUE AFUA_7G00600)-RELATED"/>
    <property type="match status" value="1"/>
</dbReference>
<dbReference type="AlphaFoldDB" id="A0A0G3BPJ0"/>
<sequence>MAKASYLRRRRTALVVGAATALVLAGAAALWRGPLGDAVPLHWRTDLRARLYGLQVDHTLRLRMRDGVELAASLYLPSADLQRRGTVYVRLPYHRLKYGEALNAGLFFARHGYAVLVQDFRGTGDSTGEFLPWRHGTQDGVDTLDWIVRQPWSNGKVGTWGCSALGELQYMLARARHPAHAAMVPMAAGGALGALGSEHAHYGWYEGGVFQLASGFGWFLDSGAARPDVPAPPRLDRSAALRELPVAGLVGRHRPGPNGYPWFVGTPLNDPRWRGLDYVFDDDRFATPALVINTWGDQTIEETLRMAELMRTTTPATAPQHVVIAPGTHCSHEENAASGQFGELDIPGAEQPYREWYLQWFDRWLKGEGQGPAGLPAYLYYVIGEGVWRSADRWPPPEARIEKWHLQSQGHANGRDGDGRLQLTPAEGASGFDEYRYDPLDPVPTLGGSICCTGDPAFRPGPADQRTIESRPDLLVYTSEPLARPLRIAGHLKARLTVSSSAPDTDFVARLVHVWPDGRATTIQEGVLRARYRKGYAAPRPLPLDTPVELTVDMRSIAYRLPAGHRLRLHISSSSFPRLERNLNTGGGNLDQSLPVVARNRVYHGPATPSYLELPVIPDDVADGRKP</sequence>
<evidence type="ECO:0000313" key="4">
    <source>
        <dbReference type="Proteomes" id="UP000035352"/>
    </source>
</evidence>
<gene>
    <name evidence="3" type="ORF">AAW51_3212</name>
</gene>
<dbReference type="Pfam" id="PF02129">
    <property type="entry name" value="Peptidase_S15"/>
    <property type="match status" value="1"/>
</dbReference>
<dbReference type="KEGG" id="pbh:AAW51_3212"/>
<dbReference type="InterPro" id="IPR013736">
    <property type="entry name" value="Xaa-Pro_dipept_C"/>
</dbReference>
<organism evidence="3 4">
    <name type="scientific">Caldimonas brevitalea</name>
    <dbReference type="NCBI Taxonomy" id="413882"/>
    <lineage>
        <taxon>Bacteria</taxon>
        <taxon>Pseudomonadati</taxon>
        <taxon>Pseudomonadota</taxon>
        <taxon>Betaproteobacteria</taxon>
        <taxon>Burkholderiales</taxon>
        <taxon>Sphaerotilaceae</taxon>
        <taxon>Caldimonas</taxon>
    </lineage>
</organism>